<feature type="region of interest" description="Disordered" evidence="1">
    <location>
        <begin position="136"/>
        <end position="160"/>
    </location>
</feature>
<accession>A0A1M2W6B9</accession>
<reference evidence="2 3" key="1">
    <citation type="submission" date="2016-10" db="EMBL/GenBank/DDBJ databases">
        <title>Genome sequence of the basidiomycete white-rot fungus Trametes pubescens.</title>
        <authorList>
            <person name="Makela M.R."/>
            <person name="Granchi Z."/>
            <person name="Peng M."/>
            <person name="De Vries R.P."/>
            <person name="Grigoriev I."/>
            <person name="Riley R."/>
            <person name="Hilden K."/>
        </authorList>
    </citation>
    <scope>NUCLEOTIDE SEQUENCE [LARGE SCALE GENOMIC DNA]</scope>
    <source>
        <strain evidence="2 3">FBCC735</strain>
    </source>
</reference>
<feature type="region of interest" description="Disordered" evidence="1">
    <location>
        <begin position="1"/>
        <end position="95"/>
    </location>
</feature>
<keyword evidence="3" id="KW-1185">Reference proteome</keyword>
<dbReference type="OMA" id="CAEAMKI"/>
<sequence>MAPATFAPSPMARFKRNSLSCPPAMTSPPKSCLKRNSFPSSPRPTFLDGPRSASPASAVFDTDTDASDSASGCGSQASSCPGTPPTTSRRPRAKSVSFCEDDDVRVFYPVTDPLHKVARKQVVRLFKACAEAMKIEPPPPSRHSYSGYSECVLEGDEEER</sequence>
<evidence type="ECO:0000313" key="2">
    <source>
        <dbReference type="EMBL" id="OJT15366.1"/>
    </source>
</evidence>
<feature type="compositionally biased region" description="Low complexity" evidence="1">
    <location>
        <begin position="56"/>
        <end position="88"/>
    </location>
</feature>
<evidence type="ECO:0000256" key="1">
    <source>
        <dbReference type="SAM" id="MobiDB-lite"/>
    </source>
</evidence>
<comment type="caution">
    <text evidence="2">The sequence shown here is derived from an EMBL/GenBank/DDBJ whole genome shotgun (WGS) entry which is preliminary data.</text>
</comment>
<dbReference type="AlphaFoldDB" id="A0A1M2W6B9"/>
<dbReference type="OrthoDB" id="2752256at2759"/>
<protein>
    <submittedName>
        <fullName evidence="2">Uncharacterized protein</fullName>
    </submittedName>
</protein>
<evidence type="ECO:0000313" key="3">
    <source>
        <dbReference type="Proteomes" id="UP000184267"/>
    </source>
</evidence>
<proteinExistence type="predicted"/>
<dbReference type="Proteomes" id="UP000184267">
    <property type="component" value="Unassembled WGS sequence"/>
</dbReference>
<gene>
    <name evidence="2" type="ORF">TRAPUB_8076</name>
</gene>
<dbReference type="EMBL" id="MNAD01000174">
    <property type="protein sequence ID" value="OJT15366.1"/>
    <property type="molecule type" value="Genomic_DNA"/>
</dbReference>
<organism evidence="2 3">
    <name type="scientific">Trametes pubescens</name>
    <name type="common">White-rot fungus</name>
    <dbReference type="NCBI Taxonomy" id="154538"/>
    <lineage>
        <taxon>Eukaryota</taxon>
        <taxon>Fungi</taxon>
        <taxon>Dikarya</taxon>
        <taxon>Basidiomycota</taxon>
        <taxon>Agaricomycotina</taxon>
        <taxon>Agaricomycetes</taxon>
        <taxon>Polyporales</taxon>
        <taxon>Polyporaceae</taxon>
        <taxon>Trametes</taxon>
    </lineage>
</organism>
<name>A0A1M2W6B9_TRAPU</name>